<protein>
    <submittedName>
        <fullName evidence="2">XRE family transcriptional regulator</fullName>
    </submittedName>
</protein>
<name>A0A2Z4U7G0_9FIRM</name>
<sequence>MKSRLSIQERLKDLRTERKLKLEELSNLTGISKSALGSYEADDYKEINHGNLVILADFYGVSLDYLLCRTENREQVNTPLMELHLNDETVELLKSGKINNRLLCEIITHGKFERLMTDTEIYIDGHATARFRDMNEGLEEQRLALIQKHRYVDGDLYSETLLAAQLEEEDFFCHITHKTWDSILHDIRKAHEHDIDSTPDFSLAKKMAQDIQNALKFPGDHLTKIWKVILNMLGIDFDKLPPDEQKVLKKVLAKSPVIKNNPLNFRRRRK</sequence>
<dbReference type="InterPro" id="IPR010982">
    <property type="entry name" value="Lambda_DNA-bd_dom_sf"/>
</dbReference>
<proteinExistence type="predicted"/>
<dbReference type="GO" id="GO:0003677">
    <property type="term" value="F:DNA binding"/>
    <property type="evidence" value="ECO:0007669"/>
    <property type="project" value="InterPro"/>
</dbReference>
<evidence type="ECO:0000313" key="3">
    <source>
        <dbReference type="Proteomes" id="UP000250003"/>
    </source>
</evidence>
<reference evidence="3" key="1">
    <citation type="submission" date="2018-06" db="EMBL/GenBank/DDBJ databases">
        <title>Description of Blautia argi sp. nov., a new anaerobic isolated from dog feces.</title>
        <authorList>
            <person name="Chang Y.-H."/>
            <person name="Paek J."/>
            <person name="Shin Y."/>
        </authorList>
    </citation>
    <scope>NUCLEOTIDE SEQUENCE [LARGE SCALE GENOMIC DNA]</scope>
    <source>
        <strain evidence="3">KCTC 15426</strain>
    </source>
</reference>
<dbReference type="GeneID" id="86053760"/>
<dbReference type="EMBL" id="CP030280">
    <property type="protein sequence ID" value="AWY96903.1"/>
    <property type="molecule type" value="Genomic_DNA"/>
</dbReference>
<dbReference type="RefSeq" id="WP_070470257.1">
    <property type="nucleotide sequence ID" value="NZ_CP030280.1"/>
</dbReference>
<dbReference type="KEGG" id="blau:DQQ01_00545"/>
<evidence type="ECO:0000313" key="2">
    <source>
        <dbReference type="EMBL" id="AWY96903.1"/>
    </source>
</evidence>
<accession>A0A2Z4U7G0</accession>
<dbReference type="SMART" id="SM00530">
    <property type="entry name" value="HTH_XRE"/>
    <property type="match status" value="1"/>
</dbReference>
<dbReference type="SUPFAM" id="SSF47413">
    <property type="entry name" value="lambda repressor-like DNA-binding domains"/>
    <property type="match status" value="1"/>
</dbReference>
<keyword evidence="3" id="KW-1185">Reference proteome</keyword>
<evidence type="ECO:0000259" key="1">
    <source>
        <dbReference type="PROSITE" id="PS50943"/>
    </source>
</evidence>
<dbReference type="Gene3D" id="1.10.260.40">
    <property type="entry name" value="lambda repressor-like DNA-binding domains"/>
    <property type="match status" value="1"/>
</dbReference>
<dbReference type="AlphaFoldDB" id="A0A2Z4U7G0"/>
<gene>
    <name evidence="2" type="ORF">DQQ01_00545</name>
</gene>
<dbReference type="Proteomes" id="UP000250003">
    <property type="component" value="Chromosome"/>
</dbReference>
<dbReference type="PROSITE" id="PS50943">
    <property type="entry name" value="HTH_CROC1"/>
    <property type="match status" value="1"/>
</dbReference>
<dbReference type="CDD" id="cd00093">
    <property type="entry name" value="HTH_XRE"/>
    <property type="match status" value="1"/>
</dbReference>
<dbReference type="Pfam" id="PF01381">
    <property type="entry name" value="HTH_3"/>
    <property type="match status" value="1"/>
</dbReference>
<dbReference type="OrthoDB" id="9812239at2"/>
<dbReference type="InterPro" id="IPR001387">
    <property type="entry name" value="Cro/C1-type_HTH"/>
</dbReference>
<organism evidence="2 3">
    <name type="scientific">Blautia argi</name>
    <dbReference type="NCBI Taxonomy" id="1912897"/>
    <lineage>
        <taxon>Bacteria</taxon>
        <taxon>Bacillati</taxon>
        <taxon>Bacillota</taxon>
        <taxon>Clostridia</taxon>
        <taxon>Lachnospirales</taxon>
        <taxon>Lachnospiraceae</taxon>
        <taxon>Blautia</taxon>
    </lineage>
</organism>
<feature type="domain" description="HTH cro/C1-type" evidence="1">
    <location>
        <begin position="11"/>
        <end position="66"/>
    </location>
</feature>